<evidence type="ECO:0000256" key="4">
    <source>
        <dbReference type="ARBA" id="ARBA00022833"/>
    </source>
</evidence>
<organism evidence="7 8">
    <name type="scientific">Hermetia illucens</name>
    <name type="common">Black soldier fly</name>
    <dbReference type="NCBI Taxonomy" id="343691"/>
    <lineage>
        <taxon>Eukaryota</taxon>
        <taxon>Metazoa</taxon>
        <taxon>Ecdysozoa</taxon>
        <taxon>Arthropoda</taxon>
        <taxon>Hexapoda</taxon>
        <taxon>Insecta</taxon>
        <taxon>Pterygota</taxon>
        <taxon>Neoptera</taxon>
        <taxon>Endopterygota</taxon>
        <taxon>Diptera</taxon>
        <taxon>Brachycera</taxon>
        <taxon>Stratiomyomorpha</taxon>
        <taxon>Stratiomyidae</taxon>
        <taxon>Hermetiinae</taxon>
        <taxon>Hermetia</taxon>
    </lineage>
</organism>
<dbReference type="CDD" id="cd22086">
    <property type="entry name" value="F-box_EMI"/>
    <property type="match status" value="1"/>
</dbReference>
<dbReference type="OrthoDB" id="9984940at2759"/>
<dbReference type="Pfam" id="PF00646">
    <property type="entry name" value="F-box"/>
    <property type="match status" value="1"/>
</dbReference>
<gene>
    <name evidence="7" type="ORF">HERILL_LOCUS11738</name>
</gene>
<dbReference type="GO" id="GO:0005634">
    <property type="term" value="C:nucleus"/>
    <property type="evidence" value="ECO:0007669"/>
    <property type="project" value="TreeGrafter"/>
</dbReference>
<dbReference type="InterPro" id="IPR002867">
    <property type="entry name" value="IBR_dom"/>
</dbReference>
<reference evidence="7 8" key="1">
    <citation type="submission" date="2020-11" db="EMBL/GenBank/DDBJ databases">
        <authorList>
            <person name="Wallbank WR R."/>
            <person name="Pardo Diaz C."/>
            <person name="Kozak K."/>
            <person name="Martin S."/>
            <person name="Jiggins C."/>
            <person name="Moest M."/>
            <person name="Warren A I."/>
            <person name="Generalovic N T."/>
            <person name="Byers J.R.P. K."/>
            <person name="Montejo-Kovacevich G."/>
            <person name="Yen C E."/>
        </authorList>
    </citation>
    <scope>NUCLEOTIDE SEQUENCE [LARGE SCALE GENOMIC DNA]</scope>
</reference>
<dbReference type="Pfam" id="PF01485">
    <property type="entry name" value="IBR"/>
    <property type="match status" value="1"/>
</dbReference>
<dbReference type="Gene3D" id="2.20.25.20">
    <property type="match status" value="1"/>
</dbReference>
<evidence type="ECO:0000256" key="5">
    <source>
        <dbReference type="SAM" id="MobiDB-lite"/>
    </source>
</evidence>
<dbReference type="InParanoid" id="A0A7R8YY76"/>
<protein>
    <recommendedName>
        <fullName evidence="6">IBR domain-containing protein</fullName>
    </recommendedName>
</protein>
<feature type="compositionally biased region" description="Basic residues" evidence="5">
    <location>
        <begin position="168"/>
        <end position="184"/>
    </location>
</feature>
<dbReference type="GO" id="GO:0007088">
    <property type="term" value="P:regulation of mitotic nuclear division"/>
    <property type="evidence" value="ECO:0007669"/>
    <property type="project" value="InterPro"/>
</dbReference>
<keyword evidence="2" id="KW-0863">Zinc-finger</keyword>
<evidence type="ECO:0000256" key="1">
    <source>
        <dbReference type="ARBA" id="ARBA00022723"/>
    </source>
</evidence>
<feature type="region of interest" description="Disordered" evidence="5">
    <location>
        <begin position="887"/>
        <end position="908"/>
    </location>
</feature>
<dbReference type="PANTHER" id="PTHR15493:SF9">
    <property type="entry name" value="GH14043P"/>
    <property type="match status" value="1"/>
</dbReference>
<feature type="region of interest" description="Disordered" evidence="5">
    <location>
        <begin position="1"/>
        <end position="28"/>
    </location>
</feature>
<dbReference type="InterPro" id="IPR001810">
    <property type="entry name" value="F-box_dom"/>
</dbReference>
<keyword evidence="4" id="KW-0862">Zinc</keyword>
<feature type="region of interest" description="Disordered" evidence="5">
    <location>
        <begin position="143"/>
        <end position="184"/>
    </location>
</feature>
<dbReference type="InterPro" id="IPR036047">
    <property type="entry name" value="F-box-like_dom_sf"/>
</dbReference>
<feature type="compositionally biased region" description="Low complexity" evidence="5">
    <location>
        <begin position="423"/>
        <end position="435"/>
    </location>
</feature>
<feature type="compositionally biased region" description="Low complexity" evidence="5">
    <location>
        <begin position="391"/>
        <end position="403"/>
    </location>
</feature>
<dbReference type="Proteomes" id="UP000594454">
    <property type="component" value="Chromosome 4"/>
</dbReference>
<feature type="region of interest" description="Disordered" evidence="5">
    <location>
        <begin position="206"/>
        <end position="241"/>
    </location>
</feature>
<evidence type="ECO:0000259" key="6">
    <source>
        <dbReference type="SMART" id="SM00647"/>
    </source>
</evidence>
<sequence>MEPCDGSSLGDSFPQAFQQHRGGKNCSDLNTPDTSLIADSGYFTTLNNTPNFSSLSSTSSIISSNIKPEISTPQRSLSCSSTNLGTISEYGEAIAPDTVKLTPVTENIRNICNFHITTPKDEQYAPGTKRSAVAILNFQDIESTPKKPRVEEEPCAPSAQSESSSRTTPRKSTKFRSKRQSFRKKLASAPDLDCYFISNNIENENSPGSTNISPIFDKSAPRGSRTPLSSSSSNLLRASTPKSSNLNYNYGGAPTGIYDVKPASVKKLLTFSDSQFEQLLRAEVKEDLFSSSTVKTTPPIETNRIPVTATATSSTKKCLAESFVRASFSSFNSETNDSDDWDDSIRPLPSITSKPSIDSGCDVSSEQASRKYRKIYSVTSTVLHDRELSRRQLSSSRAPLQRQFSMWSDESNSGDRSPVPTADKSISISSNGTSKTTKKDKTETGSQGFQDILNINNDCHDMEISTIHEDSVEVSETEVSSSANYDIESSVDLALNKTIVCETKSMSPPRISPPVAGSGPPTASTSRIPLPRTPKKIKPTSVDHERLEILYPMIRRTPSKYNPLQRRAATKRKLAHTLSNTFKRRCKYYGGNTHLNIIAKLENYSLILDQIFRNLSPQDLANMCEVSQSWRKAVKSSRWAWDQVIHYLENCKSLKENDGHFEARELDARKEQSVEIASDCIIRKIPFNQSNLRIDRKRPGEINRSPPVSPSKRKFHENQKVVRTLAPNEKLLKCPRCNKSSRIYNALTLQTDHHNNNNSSYNSLGTSTNKSTHIRSLSETFHSTSNASKIPSSTFMGGHHYQTAPVEMFNKIPFVSSTFPLSARDNGLTSQRMRFGKSMSCDSASILASEAETSQYAECSGLSCGYRFCFECLCDYHPGTKCKLYEPSSPSKDDGQTMRSGSTSVGSRASIKNLRRKTLKRLCF</sequence>
<dbReference type="AlphaFoldDB" id="A0A7R8YY76"/>
<dbReference type="GO" id="GO:0045835">
    <property type="term" value="P:negative regulation of meiotic nuclear division"/>
    <property type="evidence" value="ECO:0007669"/>
    <property type="project" value="InterPro"/>
</dbReference>
<evidence type="ECO:0000313" key="7">
    <source>
        <dbReference type="EMBL" id="CAD7089165.1"/>
    </source>
</evidence>
<dbReference type="GO" id="GO:0008270">
    <property type="term" value="F:zinc ion binding"/>
    <property type="evidence" value="ECO:0007669"/>
    <property type="project" value="UniProtKB-KW"/>
</dbReference>
<dbReference type="SMART" id="SM00647">
    <property type="entry name" value="IBR"/>
    <property type="match status" value="1"/>
</dbReference>
<proteinExistence type="predicted"/>
<keyword evidence="1" id="KW-0479">Metal-binding</keyword>
<feature type="region of interest" description="Disordered" evidence="5">
    <location>
        <begin position="389"/>
        <end position="448"/>
    </location>
</feature>
<feature type="region of interest" description="Disordered" evidence="5">
    <location>
        <begin position="505"/>
        <end position="539"/>
    </location>
</feature>
<keyword evidence="8" id="KW-1185">Reference proteome</keyword>
<dbReference type="InterPro" id="IPR047147">
    <property type="entry name" value="FBX5_43"/>
</dbReference>
<feature type="compositionally biased region" description="Polar residues" evidence="5">
    <location>
        <begin position="404"/>
        <end position="415"/>
    </location>
</feature>
<feature type="domain" description="IBR" evidence="6">
    <location>
        <begin position="713"/>
        <end position="882"/>
    </location>
</feature>
<feature type="region of interest" description="Disordered" evidence="5">
    <location>
        <begin position="332"/>
        <end position="365"/>
    </location>
</feature>
<dbReference type="EMBL" id="LR899012">
    <property type="protein sequence ID" value="CAD7089165.1"/>
    <property type="molecule type" value="Genomic_DNA"/>
</dbReference>
<feature type="compositionally biased region" description="Polar residues" evidence="5">
    <location>
        <begin position="350"/>
        <end position="365"/>
    </location>
</feature>
<feature type="compositionally biased region" description="Basic and acidic residues" evidence="5">
    <location>
        <begin position="143"/>
        <end position="152"/>
    </location>
</feature>
<feature type="compositionally biased region" description="Low complexity" evidence="5">
    <location>
        <begin position="221"/>
        <end position="241"/>
    </location>
</feature>
<dbReference type="SUPFAM" id="SSF81383">
    <property type="entry name" value="F-box domain"/>
    <property type="match status" value="1"/>
</dbReference>
<evidence type="ECO:0000256" key="3">
    <source>
        <dbReference type="ARBA" id="ARBA00022786"/>
    </source>
</evidence>
<name>A0A7R8YY76_HERIL</name>
<feature type="compositionally biased region" description="Polar residues" evidence="5">
    <location>
        <begin position="897"/>
        <end position="907"/>
    </location>
</feature>
<keyword evidence="3" id="KW-0833">Ubl conjugation pathway</keyword>
<accession>A0A7R8YY76</accession>
<evidence type="ECO:0000313" key="8">
    <source>
        <dbReference type="Proteomes" id="UP000594454"/>
    </source>
</evidence>
<evidence type="ECO:0000256" key="2">
    <source>
        <dbReference type="ARBA" id="ARBA00022771"/>
    </source>
</evidence>
<dbReference type="PANTHER" id="PTHR15493">
    <property type="entry name" value="F-BOX ONLY PROTEIN 5 AND 43"/>
    <property type="match status" value="1"/>
</dbReference>